<organism evidence="2 3">
    <name type="scientific">Steinernema carpocapsae</name>
    <name type="common">Entomopathogenic nematode</name>
    <dbReference type="NCBI Taxonomy" id="34508"/>
    <lineage>
        <taxon>Eukaryota</taxon>
        <taxon>Metazoa</taxon>
        <taxon>Ecdysozoa</taxon>
        <taxon>Nematoda</taxon>
        <taxon>Chromadorea</taxon>
        <taxon>Rhabditida</taxon>
        <taxon>Tylenchina</taxon>
        <taxon>Panagrolaimomorpha</taxon>
        <taxon>Strongyloidoidea</taxon>
        <taxon>Steinernematidae</taxon>
        <taxon>Steinernema</taxon>
    </lineage>
</organism>
<protein>
    <recommendedName>
        <fullName evidence="4">Decapping nuclease</fullName>
    </recommendedName>
</protein>
<reference evidence="2 3" key="1">
    <citation type="journal article" date="2015" name="Genome Biol.">
        <title>Comparative genomics of Steinernema reveals deeply conserved gene regulatory networks.</title>
        <authorList>
            <person name="Dillman A.R."/>
            <person name="Macchietto M."/>
            <person name="Porter C.F."/>
            <person name="Rogers A."/>
            <person name="Williams B."/>
            <person name="Antoshechkin I."/>
            <person name="Lee M.M."/>
            <person name="Goodwin Z."/>
            <person name="Lu X."/>
            <person name="Lewis E.E."/>
            <person name="Goodrich-Blair H."/>
            <person name="Stock S.P."/>
            <person name="Adams B.J."/>
            <person name="Sternberg P.W."/>
            <person name="Mortazavi A."/>
        </authorList>
    </citation>
    <scope>NUCLEOTIDE SEQUENCE [LARGE SCALE GENOMIC DNA]</scope>
    <source>
        <strain evidence="2 3">ALL</strain>
    </source>
</reference>
<sequence length="374" mass="42662">MISSKEVLELQKVLSEKQSVIESNEARIRQLINEISSLQNGRNEDIEEESSDEMEEIVEADDEDESPNPSGVVEGKHPKKIGEFALRDTSTLIPVNVAKPLLNLEILQMPVGRQPGLPMQLLDGVDSFFCTEHRNERFPAFLRWIQQAAAPNTSLKQFLGGSEFVCLKGTLNRLPKGRAVACCKFGGVIFLCEVKWATRENVRDQIYAYLRLRDYVTKKKAESEQSMDISDEFYMVYACGESSDTTSRFCYALKTDCVDQDNQSTIKIPYMMVPVSNDTLSVYLERRSGFMKAEVHRNVLKSVSLVQSRKPPGFDDQAHEHLMPIHRVLVAIRKQFENVPEGKYLIAKNLKGQMQFEDTEESFVPTSFQRRFKQ</sequence>
<evidence type="ECO:0000256" key="1">
    <source>
        <dbReference type="SAM" id="MobiDB-lite"/>
    </source>
</evidence>
<proteinExistence type="predicted"/>
<evidence type="ECO:0000313" key="3">
    <source>
        <dbReference type="Proteomes" id="UP000298663"/>
    </source>
</evidence>
<dbReference type="EMBL" id="AZBU02000002">
    <property type="protein sequence ID" value="TKR93154.1"/>
    <property type="molecule type" value="Genomic_DNA"/>
</dbReference>
<comment type="caution">
    <text evidence="2">The sequence shown here is derived from an EMBL/GenBank/DDBJ whole genome shotgun (WGS) entry which is preliminary data.</text>
</comment>
<feature type="compositionally biased region" description="Acidic residues" evidence="1">
    <location>
        <begin position="45"/>
        <end position="66"/>
    </location>
</feature>
<reference evidence="2 3" key="2">
    <citation type="journal article" date="2019" name="G3 (Bethesda)">
        <title>Hybrid Assembly of the Genome of the Entomopathogenic Nematode Steinernema carpocapsae Identifies the X-Chromosome.</title>
        <authorList>
            <person name="Serra L."/>
            <person name="Macchietto M."/>
            <person name="Macias-Munoz A."/>
            <person name="McGill C.J."/>
            <person name="Rodriguez I.M."/>
            <person name="Rodriguez B."/>
            <person name="Murad R."/>
            <person name="Mortazavi A."/>
        </authorList>
    </citation>
    <scope>NUCLEOTIDE SEQUENCE [LARGE SCALE GENOMIC DNA]</scope>
    <source>
        <strain evidence="2 3">ALL</strain>
    </source>
</reference>
<gene>
    <name evidence="2" type="ORF">L596_007659</name>
</gene>
<dbReference type="OrthoDB" id="10463300at2759"/>
<name>A0A4U5PB15_STECR</name>
<feature type="region of interest" description="Disordered" evidence="1">
    <location>
        <begin position="39"/>
        <end position="76"/>
    </location>
</feature>
<accession>A0A4U5PB15</accession>
<dbReference type="Proteomes" id="UP000298663">
    <property type="component" value="Unassembled WGS sequence"/>
</dbReference>
<evidence type="ECO:0008006" key="4">
    <source>
        <dbReference type="Google" id="ProtNLM"/>
    </source>
</evidence>
<keyword evidence="3" id="KW-1185">Reference proteome</keyword>
<evidence type="ECO:0000313" key="2">
    <source>
        <dbReference type="EMBL" id="TKR93154.1"/>
    </source>
</evidence>
<dbReference type="AlphaFoldDB" id="A0A4U5PB15"/>